<reference evidence="1" key="2">
    <citation type="submission" date="2025-09" db="UniProtKB">
        <authorList>
            <consortium name="Ensembl"/>
        </authorList>
    </citation>
    <scope>IDENTIFICATION</scope>
</reference>
<dbReference type="PANTHER" id="PTHR13223">
    <property type="entry name" value="ACIDIC FIBROBLAST GROWTH FACTOR INTRACELLULAR BINDING PROTEIN"/>
    <property type="match status" value="1"/>
</dbReference>
<protein>
    <submittedName>
        <fullName evidence="1">Fibroblast growth factor (acidic) intracellular binding protein b</fullName>
    </submittedName>
</protein>
<evidence type="ECO:0000313" key="2">
    <source>
        <dbReference type="Proteomes" id="UP000694388"/>
    </source>
</evidence>
<name>A0A8C4QVI9_EPTBU</name>
<dbReference type="GeneTree" id="ENSGT00390000015815"/>
<organism evidence="1 2">
    <name type="scientific">Eptatretus burgeri</name>
    <name type="common">Inshore hagfish</name>
    <dbReference type="NCBI Taxonomy" id="7764"/>
    <lineage>
        <taxon>Eukaryota</taxon>
        <taxon>Metazoa</taxon>
        <taxon>Chordata</taxon>
        <taxon>Craniata</taxon>
        <taxon>Vertebrata</taxon>
        <taxon>Cyclostomata</taxon>
        <taxon>Myxini</taxon>
        <taxon>Myxiniformes</taxon>
        <taxon>Myxinidae</taxon>
        <taxon>Eptatretinae</taxon>
        <taxon>Eptatretus</taxon>
    </lineage>
</organism>
<accession>A0A8C4QVI9</accession>
<sequence length="425" mass="49011">MVQQEITFLHRHHHTTSPQTLLLLGTHLHLHSPLCPAHPATYIHRHPQSYHRVLLYYHPCPAPFTVHRCLPHPVPPRLHPVCLRSASRACRTSAVETGTVDNAVAKREQTGVTGCFVDLLLSDTMDQYRVFYRLERLLQSPDKLSNQLLFQIPPSMQSVLFERYYNFDEAFVRELLGKKLSKGTKKDLDDISIKAGVSLRSCRRQFDNFKRVFKVVEEMKGSLVENVQQHFLLSEKLARDYSAIVFFANNRFETGKKKLLYLTFDDFAFCAEQLIRSWTLGAAGSVADDMDVDLDREFLQELKDLKVLISDKDLLDQHKSLVCLGVRGKMSTHCDIEGNFKGLSRGLVNIATKLMHSKDVRDFFIDLVEKFIEPCKSDHWSSEDVQLFLLQYTGSAHALGTFRHQVLWERYMVTIKSCILKMYHD</sequence>
<reference evidence="1" key="1">
    <citation type="submission" date="2025-08" db="UniProtKB">
        <authorList>
            <consortium name="Ensembl"/>
        </authorList>
    </citation>
    <scope>IDENTIFICATION</scope>
</reference>
<keyword evidence="2" id="KW-1185">Reference proteome</keyword>
<proteinExistence type="predicted"/>
<dbReference type="InterPro" id="IPR008614">
    <property type="entry name" value="FIBP"/>
</dbReference>
<dbReference type="Proteomes" id="UP000694388">
    <property type="component" value="Unplaced"/>
</dbReference>
<dbReference type="GO" id="GO:0005634">
    <property type="term" value="C:nucleus"/>
    <property type="evidence" value="ECO:0007669"/>
    <property type="project" value="TreeGrafter"/>
</dbReference>
<dbReference type="Pfam" id="PF05427">
    <property type="entry name" value="FIBP"/>
    <property type="match status" value="1"/>
</dbReference>
<dbReference type="GO" id="GO:0017134">
    <property type="term" value="F:fibroblast growth factor binding"/>
    <property type="evidence" value="ECO:0007669"/>
    <property type="project" value="TreeGrafter"/>
</dbReference>
<dbReference type="PANTHER" id="PTHR13223:SF2">
    <property type="entry name" value="ACIDIC FIBROBLAST GROWTH FACTOR INTRACELLULAR-BINDING PROTEIN"/>
    <property type="match status" value="1"/>
</dbReference>
<dbReference type="Ensembl" id="ENSEBUT00000021770.1">
    <property type="protein sequence ID" value="ENSEBUP00000021194.1"/>
    <property type="gene ID" value="ENSEBUG00000013100.1"/>
</dbReference>
<evidence type="ECO:0000313" key="1">
    <source>
        <dbReference type="Ensembl" id="ENSEBUP00000021194.1"/>
    </source>
</evidence>
<dbReference type="GO" id="GO:0070527">
    <property type="term" value="P:platelet aggregation"/>
    <property type="evidence" value="ECO:0007669"/>
    <property type="project" value="TreeGrafter"/>
</dbReference>
<dbReference type="AlphaFoldDB" id="A0A8C4QVI9"/>